<feature type="compositionally biased region" description="Basic and acidic residues" evidence="3">
    <location>
        <begin position="426"/>
        <end position="440"/>
    </location>
</feature>
<accession>A0A9N8YQW2</accession>
<dbReference type="GO" id="GO:0035556">
    <property type="term" value="P:intracellular signal transduction"/>
    <property type="evidence" value="ECO:0007669"/>
    <property type="project" value="TreeGrafter"/>
</dbReference>
<dbReference type="Proteomes" id="UP000789375">
    <property type="component" value="Unassembled WGS sequence"/>
</dbReference>
<dbReference type="FunFam" id="1.10.510.10:FF:000571">
    <property type="entry name" value="Maternal embryonic leucine zipper kinase"/>
    <property type="match status" value="1"/>
</dbReference>
<dbReference type="PROSITE" id="PS50011">
    <property type="entry name" value="PROTEIN_KINASE_DOM"/>
    <property type="match status" value="1"/>
</dbReference>
<keyword evidence="2" id="KW-0067">ATP-binding</keyword>
<dbReference type="InterPro" id="IPR000719">
    <property type="entry name" value="Prot_kinase_dom"/>
</dbReference>
<dbReference type="EMBL" id="CAJVPP010000168">
    <property type="protein sequence ID" value="CAG8450339.1"/>
    <property type="molecule type" value="Genomic_DNA"/>
</dbReference>
<feature type="region of interest" description="Disordered" evidence="3">
    <location>
        <begin position="426"/>
        <end position="456"/>
    </location>
</feature>
<dbReference type="Gene3D" id="1.10.510.10">
    <property type="entry name" value="Transferase(Phosphotransferase) domain 1"/>
    <property type="match status" value="1"/>
</dbReference>
<evidence type="ECO:0000256" key="1">
    <source>
        <dbReference type="ARBA" id="ARBA00022741"/>
    </source>
</evidence>
<dbReference type="InterPro" id="IPR008271">
    <property type="entry name" value="Ser/Thr_kinase_AS"/>
</dbReference>
<dbReference type="GO" id="GO:0004674">
    <property type="term" value="F:protein serine/threonine kinase activity"/>
    <property type="evidence" value="ECO:0007669"/>
    <property type="project" value="TreeGrafter"/>
</dbReference>
<evidence type="ECO:0000313" key="5">
    <source>
        <dbReference type="EMBL" id="CAG8450339.1"/>
    </source>
</evidence>
<keyword evidence="1" id="KW-0547">Nucleotide-binding</keyword>
<dbReference type="Gene3D" id="3.30.200.20">
    <property type="entry name" value="Phosphorylase Kinase, domain 1"/>
    <property type="match status" value="1"/>
</dbReference>
<dbReference type="PANTHER" id="PTHR24346:SF77">
    <property type="entry name" value="SERINE THREONINE PROTEIN KINASE"/>
    <property type="match status" value="1"/>
</dbReference>
<dbReference type="GO" id="GO:0005524">
    <property type="term" value="F:ATP binding"/>
    <property type="evidence" value="ECO:0007669"/>
    <property type="project" value="UniProtKB-KW"/>
</dbReference>
<gene>
    <name evidence="5" type="ORF">FMOSSE_LOCUS1469</name>
</gene>
<dbReference type="AlphaFoldDB" id="A0A9N8YQW2"/>
<evidence type="ECO:0000256" key="2">
    <source>
        <dbReference type="ARBA" id="ARBA00022840"/>
    </source>
</evidence>
<dbReference type="Pfam" id="PF00069">
    <property type="entry name" value="Pkinase"/>
    <property type="match status" value="1"/>
</dbReference>
<evidence type="ECO:0000259" key="4">
    <source>
        <dbReference type="PROSITE" id="PS50011"/>
    </source>
</evidence>
<protein>
    <submittedName>
        <fullName evidence="5">11607_t:CDS:1</fullName>
    </submittedName>
</protein>
<name>A0A9N8YQW2_FUNMO</name>
<sequence>MSPLAHSKRTSILHRREPSVPHEVKETLDAVVTETQDGERCLNNYVLKDVIGQGAYGTVILAYDKETKMKYVGSVTKCLLSLELFENSKIFEIMSPIKAVKEFSKSRLRKKDKANFFRRPRGRGIRGRGGAPVSDTTNTSDPLYLIRSEVAVFKKLNHVNVVKLYEVLDDPSNDSLYMVFEMCENGVLMDVNIQKKSTPFPEEKMRLYFREMILGFEYLHENGIVHRDIKPDNLLLSKDGVLKIVDFGVSEIFIKGNDKLKKSAGSPAFMAPELCVAHHDEISGQAADIWSMGVTLYCLAFGQLPFRKENILDMYESIKHDEFEIPEGTDPDLADLLKKILEKDPNKRITMLEIREHPWVTERGNDQLITREANCAEVVTEITDAEFNSAIKTISIGTAITVIVAGNKWKRMSKTHSMSSGDFAKLRALETADNEKEKGESSTAETTTGSSIVSSE</sequence>
<evidence type="ECO:0000256" key="3">
    <source>
        <dbReference type="SAM" id="MobiDB-lite"/>
    </source>
</evidence>
<dbReference type="SUPFAM" id="SSF56112">
    <property type="entry name" value="Protein kinase-like (PK-like)"/>
    <property type="match status" value="1"/>
</dbReference>
<feature type="domain" description="Protein kinase" evidence="4">
    <location>
        <begin position="45"/>
        <end position="360"/>
    </location>
</feature>
<dbReference type="GO" id="GO:0005737">
    <property type="term" value="C:cytoplasm"/>
    <property type="evidence" value="ECO:0007669"/>
    <property type="project" value="TreeGrafter"/>
</dbReference>
<reference evidence="5" key="1">
    <citation type="submission" date="2021-06" db="EMBL/GenBank/DDBJ databases">
        <authorList>
            <person name="Kallberg Y."/>
            <person name="Tangrot J."/>
            <person name="Rosling A."/>
        </authorList>
    </citation>
    <scope>NUCLEOTIDE SEQUENCE</scope>
    <source>
        <strain evidence="5">87-6 pot B 2015</strain>
    </source>
</reference>
<comment type="caution">
    <text evidence="5">The sequence shown here is derived from an EMBL/GenBank/DDBJ whole genome shotgun (WGS) entry which is preliminary data.</text>
</comment>
<dbReference type="PANTHER" id="PTHR24346">
    <property type="entry name" value="MAP/MICROTUBULE AFFINITY-REGULATING KINASE"/>
    <property type="match status" value="1"/>
</dbReference>
<dbReference type="SMART" id="SM00220">
    <property type="entry name" value="S_TKc"/>
    <property type="match status" value="1"/>
</dbReference>
<evidence type="ECO:0000313" key="6">
    <source>
        <dbReference type="Proteomes" id="UP000789375"/>
    </source>
</evidence>
<dbReference type="PROSITE" id="PS00108">
    <property type="entry name" value="PROTEIN_KINASE_ST"/>
    <property type="match status" value="1"/>
</dbReference>
<feature type="compositionally biased region" description="Low complexity" evidence="3">
    <location>
        <begin position="441"/>
        <end position="456"/>
    </location>
</feature>
<keyword evidence="6" id="KW-1185">Reference proteome</keyword>
<dbReference type="InterPro" id="IPR011009">
    <property type="entry name" value="Kinase-like_dom_sf"/>
</dbReference>
<organism evidence="5 6">
    <name type="scientific">Funneliformis mosseae</name>
    <name type="common">Endomycorrhizal fungus</name>
    <name type="synonym">Glomus mosseae</name>
    <dbReference type="NCBI Taxonomy" id="27381"/>
    <lineage>
        <taxon>Eukaryota</taxon>
        <taxon>Fungi</taxon>
        <taxon>Fungi incertae sedis</taxon>
        <taxon>Mucoromycota</taxon>
        <taxon>Glomeromycotina</taxon>
        <taxon>Glomeromycetes</taxon>
        <taxon>Glomerales</taxon>
        <taxon>Glomeraceae</taxon>
        <taxon>Funneliformis</taxon>
    </lineage>
</organism>
<dbReference type="CDD" id="cd14008">
    <property type="entry name" value="STKc_LKB1_CaMKK"/>
    <property type="match status" value="1"/>
</dbReference>
<proteinExistence type="predicted"/>